<evidence type="ECO:0000313" key="5">
    <source>
        <dbReference type="EMBL" id="OLQ09200.1"/>
    </source>
</evidence>
<keyword evidence="3" id="KW-0472">Membrane</keyword>
<dbReference type="Gene3D" id="3.90.960.10">
    <property type="entry name" value="YbaK/aminoacyl-tRNA synthetase-associated domain"/>
    <property type="match status" value="1"/>
</dbReference>
<evidence type="ECO:0000256" key="1">
    <source>
        <dbReference type="SAM" id="Coils"/>
    </source>
</evidence>
<gene>
    <name evidence="5" type="primary">ybaK</name>
    <name evidence="5" type="ORF">AK812_SmicGene7209</name>
</gene>
<dbReference type="PANTHER" id="PTHR30411">
    <property type="entry name" value="CYTOPLASMIC PROTEIN"/>
    <property type="match status" value="1"/>
</dbReference>
<dbReference type="InterPro" id="IPR007214">
    <property type="entry name" value="YbaK/aa-tRNA-synth-assoc-dom"/>
</dbReference>
<keyword evidence="3" id="KW-1133">Transmembrane helix</keyword>
<dbReference type="EMBL" id="LSRX01000102">
    <property type="protein sequence ID" value="OLQ09200.1"/>
    <property type="molecule type" value="Genomic_DNA"/>
</dbReference>
<comment type="caution">
    <text evidence="5">The sequence shown here is derived from an EMBL/GenBank/DDBJ whole genome shotgun (WGS) entry which is preliminary data.</text>
</comment>
<feature type="compositionally biased region" description="Low complexity" evidence="2">
    <location>
        <begin position="359"/>
        <end position="373"/>
    </location>
</feature>
<accession>A0A1Q9EP53</accession>
<dbReference type="AlphaFoldDB" id="A0A1Q9EP53"/>
<keyword evidence="3" id="KW-0812">Transmembrane</keyword>
<dbReference type="PANTHER" id="PTHR30411:SF0">
    <property type="entry name" value="CYS-TRNA(PRO)_CYS-TRNA(CYS) DEACYLASE YBAK"/>
    <property type="match status" value="1"/>
</dbReference>
<protein>
    <submittedName>
        <fullName evidence="5">Cys-tRNA(Pro)/Cys-tRNA(Cys) deacylase YbaK</fullName>
    </submittedName>
</protein>
<evidence type="ECO:0000256" key="2">
    <source>
        <dbReference type="SAM" id="MobiDB-lite"/>
    </source>
</evidence>
<feature type="coiled-coil region" evidence="1">
    <location>
        <begin position="40"/>
        <end position="92"/>
    </location>
</feature>
<dbReference type="Proteomes" id="UP000186817">
    <property type="component" value="Unassembled WGS sequence"/>
</dbReference>
<evidence type="ECO:0000313" key="6">
    <source>
        <dbReference type="Proteomes" id="UP000186817"/>
    </source>
</evidence>
<reference evidence="5 6" key="1">
    <citation type="submission" date="2016-02" db="EMBL/GenBank/DDBJ databases">
        <title>Genome analysis of coral dinoflagellate symbionts highlights evolutionary adaptations to a symbiotic lifestyle.</title>
        <authorList>
            <person name="Aranda M."/>
            <person name="Li Y."/>
            <person name="Liew Y.J."/>
            <person name="Baumgarten S."/>
            <person name="Simakov O."/>
            <person name="Wilson M."/>
            <person name="Piel J."/>
            <person name="Ashoor H."/>
            <person name="Bougouffa S."/>
            <person name="Bajic V.B."/>
            <person name="Ryu T."/>
            <person name="Ravasi T."/>
            <person name="Bayer T."/>
            <person name="Micklem G."/>
            <person name="Kim H."/>
            <person name="Bhak J."/>
            <person name="Lajeunesse T.C."/>
            <person name="Voolstra C.R."/>
        </authorList>
    </citation>
    <scope>NUCLEOTIDE SEQUENCE [LARGE SCALE GENOMIC DNA]</scope>
    <source>
        <strain evidence="5 6">CCMP2467</strain>
    </source>
</reference>
<dbReference type="GO" id="GO:0002161">
    <property type="term" value="F:aminoacyl-tRNA deacylase activity"/>
    <property type="evidence" value="ECO:0007669"/>
    <property type="project" value="InterPro"/>
</dbReference>
<dbReference type="InterPro" id="IPR036754">
    <property type="entry name" value="YbaK/aa-tRNA-synt-asso_dom_sf"/>
</dbReference>
<dbReference type="Pfam" id="PF04073">
    <property type="entry name" value="tRNA_edit"/>
    <property type="match status" value="1"/>
</dbReference>
<feature type="region of interest" description="Disordered" evidence="2">
    <location>
        <begin position="342"/>
        <end position="376"/>
    </location>
</feature>
<keyword evidence="6" id="KW-1185">Reference proteome</keyword>
<evidence type="ECO:0000259" key="4">
    <source>
        <dbReference type="Pfam" id="PF04073"/>
    </source>
</evidence>
<keyword evidence="1" id="KW-0175">Coiled coil</keyword>
<feature type="domain" description="YbaK/aminoacyl-tRNA synthetase-associated" evidence="4">
    <location>
        <begin position="406"/>
        <end position="521"/>
    </location>
</feature>
<sequence length="538" mass="57612">METIGNRRVLYLGFDEPAAESDSRGADFRGRAPDEAAGICDDLQQQLQEIREEVTRCARALQEQESIPPAEVQDIRQQLQAMSEEVHQTSRALPAPESELDETALMMLMGMAMMDMVVKKMPMAKLLCGSGRGDDVASVDPGDDDETTAAMLLKGNGAAVDALWVTVPFMTAAIMSLVTLTVMSMVTMKVMMPMMARLSRSSELSGALEQLDSLRQNLCANPVHTSGLAPEVAALHGRLTAIRAEVARVLQESQNCDASAEPVLQVKVLPGWEVAAEDDQPRSSFEERGGAARAQITRTSAMLRAARPLARSGMVSHGNLGALQRLGLQVVRSNPAVLCGPAPQLQRGLSTGGDRVKLSEGPGSSPDPGSAPGQTPATLFLESLSVPFQRHAVSKEDLREGESVTQSFARQVGLKDDSVMVKTMVFDIDKAASQQPILVLQHGNKKVDTKRLAMAAGVKRDHVKPTKPERATSFTGYVFGGTTAFGSKTQLLIYIESSIFSLETVYVNGGSTNLCLSMSGANFEHALGECIQVEVAGS</sequence>
<name>A0A1Q9EP53_SYMMI</name>
<evidence type="ECO:0000256" key="3">
    <source>
        <dbReference type="SAM" id="Phobius"/>
    </source>
</evidence>
<dbReference type="OrthoDB" id="422277at2759"/>
<organism evidence="5 6">
    <name type="scientific">Symbiodinium microadriaticum</name>
    <name type="common">Dinoflagellate</name>
    <name type="synonym">Zooxanthella microadriatica</name>
    <dbReference type="NCBI Taxonomy" id="2951"/>
    <lineage>
        <taxon>Eukaryota</taxon>
        <taxon>Sar</taxon>
        <taxon>Alveolata</taxon>
        <taxon>Dinophyceae</taxon>
        <taxon>Suessiales</taxon>
        <taxon>Symbiodiniaceae</taxon>
        <taxon>Symbiodinium</taxon>
    </lineage>
</organism>
<dbReference type="SUPFAM" id="SSF55826">
    <property type="entry name" value="YbaK/ProRS associated domain"/>
    <property type="match status" value="1"/>
</dbReference>
<feature type="transmembrane region" description="Helical" evidence="3">
    <location>
        <begin position="162"/>
        <end position="187"/>
    </location>
</feature>
<proteinExistence type="predicted"/>